<accession>A0AAE1DRR9</accession>
<proteinExistence type="predicted"/>
<name>A0AAE1DRR9_9GAST</name>
<comment type="caution">
    <text evidence="1">The sequence shown here is derived from an EMBL/GenBank/DDBJ whole genome shotgun (WGS) entry which is preliminary data.</text>
</comment>
<organism evidence="1 2">
    <name type="scientific">Elysia crispata</name>
    <name type="common">lettuce slug</name>
    <dbReference type="NCBI Taxonomy" id="231223"/>
    <lineage>
        <taxon>Eukaryota</taxon>
        <taxon>Metazoa</taxon>
        <taxon>Spiralia</taxon>
        <taxon>Lophotrochozoa</taxon>
        <taxon>Mollusca</taxon>
        <taxon>Gastropoda</taxon>
        <taxon>Heterobranchia</taxon>
        <taxon>Euthyneura</taxon>
        <taxon>Panpulmonata</taxon>
        <taxon>Sacoglossa</taxon>
        <taxon>Placobranchoidea</taxon>
        <taxon>Plakobranchidae</taxon>
        <taxon>Elysia</taxon>
    </lineage>
</organism>
<evidence type="ECO:0000313" key="1">
    <source>
        <dbReference type="EMBL" id="KAK3780661.1"/>
    </source>
</evidence>
<dbReference type="Proteomes" id="UP001283361">
    <property type="component" value="Unassembled WGS sequence"/>
</dbReference>
<gene>
    <name evidence="1" type="ORF">RRG08_028109</name>
</gene>
<reference evidence="1" key="1">
    <citation type="journal article" date="2023" name="G3 (Bethesda)">
        <title>A reference genome for the long-term kleptoplast-retaining sea slug Elysia crispata morphotype clarki.</title>
        <authorList>
            <person name="Eastman K.E."/>
            <person name="Pendleton A.L."/>
            <person name="Shaikh M.A."/>
            <person name="Suttiyut T."/>
            <person name="Ogas R."/>
            <person name="Tomko P."/>
            <person name="Gavelis G."/>
            <person name="Widhalm J.R."/>
            <person name="Wisecaver J.H."/>
        </authorList>
    </citation>
    <scope>NUCLEOTIDE SEQUENCE</scope>
    <source>
        <strain evidence="1">ECLA1</strain>
    </source>
</reference>
<keyword evidence="2" id="KW-1185">Reference proteome</keyword>
<evidence type="ECO:0000313" key="2">
    <source>
        <dbReference type="Proteomes" id="UP001283361"/>
    </source>
</evidence>
<dbReference type="EMBL" id="JAWDGP010002696">
    <property type="protein sequence ID" value="KAK3780661.1"/>
    <property type="molecule type" value="Genomic_DNA"/>
</dbReference>
<dbReference type="AlphaFoldDB" id="A0AAE1DRR9"/>
<sequence length="88" mass="10237">MNFGTTGTLDRTSKVERFKGFQRQDLATLKQLFRLNRARTHYTSLGGPLDIAREEAAVNQKDVKTPFGITTSWRRYPECPCEEHERMM</sequence>
<protein>
    <submittedName>
        <fullName evidence="1">Uncharacterized protein</fullName>
    </submittedName>
</protein>